<accession>A0A1J7IXH4</accession>
<dbReference type="OrthoDB" id="1431934at2759"/>
<dbReference type="Pfam" id="PF00097">
    <property type="entry name" value="zf-C3HC4"/>
    <property type="match status" value="1"/>
</dbReference>
<dbReference type="SUPFAM" id="SSF57850">
    <property type="entry name" value="RING/U-box"/>
    <property type="match status" value="3"/>
</dbReference>
<dbReference type="PROSITE" id="PS00028">
    <property type="entry name" value="ZINC_FINGER_C2H2_1"/>
    <property type="match status" value="1"/>
</dbReference>
<protein>
    <recommendedName>
        <fullName evidence="15">RING-type E3 ubiquitin transferase</fullName>
    </recommendedName>
</protein>
<dbReference type="CDD" id="cd22585">
    <property type="entry name" value="Rcat_RBR_DEAH12-like"/>
    <property type="match status" value="1"/>
</dbReference>
<name>A0A1J7IXH4_9PEZI</name>
<dbReference type="Gene3D" id="1.20.120.1750">
    <property type="match status" value="1"/>
</dbReference>
<feature type="zinc finger region" description="C3H1-type" evidence="8">
    <location>
        <begin position="89"/>
        <end position="116"/>
    </location>
</feature>
<dbReference type="GO" id="GO:0097039">
    <property type="term" value="P:protein linear polyubiquitination"/>
    <property type="evidence" value="ECO:0007669"/>
    <property type="project" value="TreeGrafter"/>
</dbReference>
<feature type="domain" description="RING-type" evidence="10">
    <location>
        <begin position="636"/>
        <end position="676"/>
    </location>
</feature>
<evidence type="ECO:0000256" key="6">
    <source>
        <dbReference type="ARBA" id="ARBA00022786"/>
    </source>
</evidence>
<evidence type="ECO:0000259" key="12">
    <source>
        <dbReference type="PROSITE" id="PS51873"/>
    </source>
</evidence>
<evidence type="ECO:0000256" key="8">
    <source>
        <dbReference type="PROSITE-ProRule" id="PRU00723"/>
    </source>
</evidence>
<evidence type="ECO:0008006" key="15">
    <source>
        <dbReference type="Google" id="ProtNLM"/>
    </source>
</evidence>
<feature type="zinc finger region" description="C3H1-type" evidence="8">
    <location>
        <begin position="17"/>
        <end position="44"/>
    </location>
</feature>
<dbReference type="InterPro" id="IPR041367">
    <property type="entry name" value="Znf-CCCH_4"/>
</dbReference>
<sequence length="854" mass="92415">MEWRNRLPQTVRPQRDRRSSTPCQFYAQGRCRNGNSCPFSHAEGDQSAVAPTQALVAAVPSQALVAAQAAVAGLTILGHPVDTTPQVDSRSKIPCRFHLRGGCSNSDKCPFSHDVPKEVPRTTVGTQDDSRPETWCRELRGALASFGDGAVVTKLSFPSDFSAVRISHLPRGTSTSSVVATLASLGFVVGQDRVRVLPVGDETHCTAHVRVEDPQFAKRLCDVLADRRNDGLRAVPINAPMPQTTNNRRVDSKKVYCSWHKPTRTAWLNFSNEGIAAKVGSRFTSGIYKVLDQRVQCDGPTRGNGVRNHLAWTFKLSDLPGPAKESDVTRSIPQVFLPRHVEMSQAPYDLDLPTANAMIESILLQAGQLELWEGSPEGTGKRYKAKAWFMNDADARQAVVMFNDGPLPFNKNGKLTVQLVHSAKLKISADVYDAAEQEIVAHEQEWKAQHLVYRAYPPAHGFRVLKIEGGLAKDVAAAKKTLERILDGEVVKNDDGAVWAPSFSANGRAYQQMKQLERDLGIVIVRDKRRSQLRLMGPALSRAVARAAIVELAKADSSSIFTIELDAQQLSRAFKGGFRAVAAAIGHDKVTFDIASSPKCIRVVGSEADFALAQEILEGRQPAPKTTPESTSTSDCAICWTEAEDPVHTPCKHVYCAGCFEDLCLAGVNADGRVRCQGDAGRCVAVLPPGELQAHLASATLEDILEASFATYVARHLDDLRYCPTPDCGQMYRAAEPPGGSVGSGPLFTCPACLAAVCRACNVAHDGMSCAEQRDKASGGHEALAAAKRKLGIRDCPKCGIGIEKSFGCNHMSCPCGAHICWVCLKTFATGGPVYDHMQREHGGIGIGYFPDLG</sequence>
<dbReference type="InterPro" id="IPR013087">
    <property type="entry name" value="Znf_C2H2_type"/>
</dbReference>
<feature type="domain" description="C3H1-type" evidence="11">
    <location>
        <begin position="17"/>
        <end position="44"/>
    </location>
</feature>
<dbReference type="STRING" id="1408157.A0A1J7IXH4"/>
<keyword evidence="14" id="KW-1185">Reference proteome</keyword>
<feature type="domain" description="C3H1-type" evidence="11">
    <location>
        <begin position="89"/>
        <end position="116"/>
    </location>
</feature>
<dbReference type="CDD" id="cd20335">
    <property type="entry name" value="BRcat_RBR"/>
    <property type="match status" value="1"/>
</dbReference>
<keyword evidence="7 8" id="KW-0862">Zinc</keyword>
<evidence type="ECO:0000256" key="7">
    <source>
        <dbReference type="ARBA" id="ARBA00022833"/>
    </source>
</evidence>
<dbReference type="PROSITE" id="PS51873">
    <property type="entry name" value="TRIAD"/>
    <property type="match status" value="1"/>
</dbReference>
<feature type="domain" description="RING-type" evidence="12">
    <location>
        <begin position="632"/>
        <end position="853"/>
    </location>
</feature>
<evidence type="ECO:0000313" key="13">
    <source>
        <dbReference type="EMBL" id="OIW25777.1"/>
    </source>
</evidence>
<evidence type="ECO:0000256" key="3">
    <source>
        <dbReference type="ARBA" id="ARBA00022723"/>
    </source>
</evidence>
<dbReference type="InterPro" id="IPR002867">
    <property type="entry name" value="IBR_dom"/>
</dbReference>
<keyword evidence="2" id="KW-0808">Transferase</keyword>
<dbReference type="PANTHER" id="PTHR22770">
    <property type="entry name" value="UBIQUITIN CONJUGATING ENZYME 7 INTERACTING PROTEIN-RELATED"/>
    <property type="match status" value="1"/>
</dbReference>
<dbReference type="InterPro" id="IPR044066">
    <property type="entry name" value="TRIAD_supradom"/>
</dbReference>
<dbReference type="Gene3D" id="3.30.40.10">
    <property type="entry name" value="Zinc/RING finger domain, C3HC4 (zinc finger)"/>
    <property type="match status" value="1"/>
</dbReference>
<dbReference type="InterPro" id="IPR013083">
    <property type="entry name" value="Znf_RING/FYVE/PHD"/>
</dbReference>
<dbReference type="InterPro" id="IPR000571">
    <property type="entry name" value="Znf_CCCH"/>
</dbReference>
<dbReference type="InterPro" id="IPR036855">
    <property type="entry name" value="Znf_CCCH_sf"/>
</dbReference>
<dbReference type="Pfam" id="PF18044">
    <property type="entry name" value="zf-CCCH_4"/>
    <property type="match status" value="1"/>
</dbReference>
<evidence type="ECO:0000256" key="5">
    <source>
        <dbReference type="ARBA" id="ARBA00022771"/>
    </source>
</evidence>
<dbReference type="AlphaFoldDB" id="A0A1J7IXH4"/>
<evidence type="ECO:0000256" key="1">
    <source>
        <dbReference type="ARBA" id="ARBA00004906"/>
    </source>
</evidence>
<comment type="pathway">
    <text evidence="1">Protein modification; protein ubiquitination.</text>
</comment>
<dbReference type="Gene3D" id="4.10.1000.10">
    <property type="entry name" value="Zinc finger, CCCH-type"/>
    <property type="match status" value="2"/>
</dbReference>
<feature type="region of interest" description="Disordered" evidence="9">
    <location>
        <begin position="1"/>
        <end position="20"/>
    </location>
</feature>
<reference evidence="13 14" key="1">
    <citation type="submission" date="2016-10" db="EMBL/GenBank/DDBJ databases">
        <title>Draft genome sequence of Coniochaeta ligniaria NRRL30616, a lignocellulolytic fungus for bioabatement of inhibitors in plant biomass hydrolysates.</title>
        <authorList>
            <consortium name="DOE Joint Genome Institute"/>
            <person name="Jimenez D.J."/>
            <person name="Hector R.E."/>
            <person name="Riley R."/>
            <person name="Sun H."/>
            <person name="Grigoriev I.V."/>
            <person name="Van Elsas J.D."/>
            <person name="Nichols N.N."/>
        </authorList>
    </citation>
    <scope>NUCLEOTIDE SEQUENCE [LARGE SCALE GENOMIC DNA]</scope>
    <source>
        <strain evidence="13 14">NRRL 30616</strain>
    </source>
</reference>
<dbReference type="Pfam" id="PF01485">
    <property type="entry name" value="IBR"/>
    <property type="match status" value="1"/>
</dbReference>
<dbReference type="GO" id="GO:0008270">
    <property type="term" value="F:zinc ion binding"/>
    <property type="evidence" value="ECO:0007669"/>
    <property type="project" value="UniProtKB-KW"/>
</dbReference>
<dbReference type="InterPro" id="IPR018957">
    <property type="entry name" value="Znf_C3HC4_RING-type"/>
</dbReference>
<dbReference type="Pfam" id="PF00642">
    <property type="entry name" value="zf-CCCH"/>
    <property type="match status" value="1"/>
</dbReference>
<dbReference type="InParanoid" id="A0A1J7IXH4"/>
<evidence type="ECO:0000259" key="10">
    <source>
        <dbReference type="PROSITE" id="PS50089"/>
    </source>
</evidence>
<dbReference type="Pfam" id="PF26200">
    <property type="entry name" value="Rcat_RNF216"/>
    <property type="match status" value="1"/>
</dbReference>
<dbReference type="PROSITE" id="PS50089">
    <property type="entry name" value="ZF_RING_2"/>
    <property type="match status" value="1"/>
</dbReference>
<dbReference type="SMART" id="SM00356">
    <property type="entry name" value="ZnF_C3H1"/>
    <property type="match status" value="2"/>
</dbReference>
<keyword evidence="3 8" id="KW-0479">Metal-binding</keyword>
<dbReference type="EMBL" id="KV875101">
    <property type="protein sequence ID" value="OIW25777.1"/>
    <property type="molecule type" value="Genomic_DNA"/>
</dbReference>
<dbReference type="GO" id="GO:0000151">
    <property type="term" value="C:ubiquitin ligase complex"/>
    <property type="evidence" value="ECO:0007669"/>
    <property type="project" value="TreeGrafter"/>
</dbReference>
<dbReference type="CDD" id="cd16449">
    <property type="entry name" value="RING-HC"/>
    <property type="match status" value="1"/>
</dbReference>
<dbReference type="InterPro" id="IPR001841">
    <property type="entry name" value="Znf_RING"/>
</dbReference>
<dbReference type="InterPro" id="IPR051628">
    <property type="entry name" value="LUBAC_E3_Ligases"/>
</dbReference>
<dbReference type="PROSITE" id="PS50103">
    <property type="entry name" value="ZF_C3H1"/>
    <property type="match status" value="2"/>
</dbReference>
<dbReference type="Proteomes" id="UP000182658">
    <property type="component" value="Unassembled WGS sequence"/>
</dbReference>
<dbReference type="GO" id="GO:0061630">
    <property type="term" value="F:ubiquitin protein ligase activity"/>
    <property type="evidence" value="ECO:0007669"/>
    <property type="project" value="UniProtKB-EC"/>
</dbReference>
<evidence type="ECO:0000256" key="2">
    <source>
        <dbReference type="ARBA" id="ARBA00022679"/>
    </source>
</evidence>
<dbReference type="SUPFAM" id="SSF90229">
    <property type="entry name" value="CCCH zinc finger"/>
    <property type="match status" value="2"/>
</dbReference>
<dbReference type="GO" id="GO:0043161">
    <property type="term" value="P:proteasome-mediated ubiquitin-dependent protein catabolic process"/>
    <property type="evidence" value="ECO:0007669"/>
    <property type="project" value="TreeGrafter"/>
</dbReference>
<keyword evidence="4" id="KW-0677">Repeat</keyword>
<evidence type="ECO:0000256" key="4">
    <source>
        <dbReference type="ARBA" id="ARBA00022737"/>
    </source>
</evidence>
<keyword evidence="6" id="KW-0833">Ubl conjugation pathway</keyword>
<evidence type="ECO:0000313" key="14">
    <source>
        <dbReference type="Proteomes" id="UP000182658"/>
    </source>
</evidence>
<keyword evidence="5 8" id="KW-0863">Zinc-finger</keyword>
<dbReference type="SMART" id="SM00647">
    <property type="entry name" value="IBR"/>
    <property type="match status" value="1"/>
</dbReference>
<proteinExistence type="predicted"/>
<gene>
    <name evidence="13" type="ORF">CONLIGDRAFT_621675</name>
</gene>
<organism evidence="13 14">
    <name type="scientific">Coniochaeta ligniaria NRRL 30616</name>
    <dbReference type="NCBI Taxonomy" id="1408157"/>
    <lineage>
        <taxon>Eukaryota</taxon>
        <taxon>Fungi</taxon>
        <taxon>Dikarya</taxon>
        <taxon>Ascomycota</taxon>
        <taxon>Pezizomycotina</taxon>
        <taxon>Sordariomycetes</taxon>
        <taxon>Sordariomycetidae</taxon>
        <taxon>Coniochaetales</taxon>
        <taxon>Coniochaetaceae</taxon>
        <taxon>Coniochaeta</taxon>
    </lineage>
</organism>
<dbReference type="PANTHER" id="PTHR22770:SF13">
    <property type="entry name" value="RING-TYPE DOMAIN-CONTAINING PROTEIN"/>
    <property type="match status" value="1"/>
</dbReference>
<dbReference type="GO" id="GO:0043130">
    <property type="term" value="F:ubiquitin binding"/>
    <property type="evidence" value="ECO:0007669"/>
    <property type="project" value="TreeGrafter"/>
</dbReference>
<evidence type="ECO:0000259" key="11">
    <source>
        <dbReference type="PROSITE" id="PS50103"/>
    </source>
</evidence>
<evidence type="ECO:0000256" key="9">
    <source>
        <dbReference type="SAM" id="MobiDB-lite"/>
    </source>
</evidence>